<dbReference type="GO" id="GO:0030170">
    <property type="term" value="F:pyridoxal phosphate binding"/>
    <property type="evidence" value="ECO:0007669"/>
    <property type="project" value="InterPro"/>
</dbReference>
<proteinExistence type="predicted"/>
<dbReference type="InterPro" id="IPR015421">
    <property type="entry name" value="PyrdxlP-dep_Trfase_major"/>
</dbReference>
<dbReference type="AlphaFoldDB" id="A0A446BBQ0"/>
<dbReference type="Pfam" id="PF09350">
    <property type="entry name" value="DJC28_CD"/>
    <property type="match status" value="1"/>
</dbReference>
<evidence type="ECO:0000259" key="3">
    <source>
        <dbReference type="Pfam" id="PF09350"/>
    </source>
</evidence>
<feature type="region of interest" description="Disordered" evidence="1">
    <location>
        <begin position="503"/>
        <end position="527"/>
    </location>
</feature>
<evidence type="ECO:0000259" key="2">
    <source>
        <dbReference type="Pfam" id="PF00155"/>
    </source>
</evidence>
<accession>A0A446BBQ0</accession>
<dbReference type="InterPro" id="IPR015424">
    <property type="entry name" value="PyrdxlP-dep_Trfase"/>
</dbReference>
<dbReference type="PANTHER" id="PTHR39394:SF1">
    <property type="entry name" value="DNAJ HOMOLOGUE SUBFAMILY C MEMBER 28 CONSERVED DOMAIN-CONTAINING PROTEIN"/>
    <property type="match status" value="1"/>
</dbReference>
<dbReference type="InterPro" id="IPR018961">
    <property type="entry name" value="DnaJ_homolog_subfam-C_membr-28"/>
</dbReference>
<feature type="domain" description="DnaJ homologue subfamily C member 28 conserved" evidence="3">
    <location>
        <begin position="406"/>
        <end position="475"/>
    </location>
</feature>
<sequence length="728" mass="78745">MDGDVAPLREIVECVERTLPKGNGYIIVDEAHSTGIFGERGRGLVCELGLEDRVWARVLGFGKAMGCSGGMVLCSPTTRSYLINYARTFIYTTAMAFPSLASIETTYQFLMTGQAEPLLNHLRLLIGYAHQLLLALCARRKPPAAVLRVNTELPRSPIIPVFTSRPRDLAKHCQQRGFMVRPIVAPTVPKGTERIRVCLHAGNTKAEVEGLIAALDAWGAMTRRLQQATEDALLTGGRAGRRAIEEAGFSEELKAQLLDKVADAKFHHEHAAALAQAGITSRIPDSAGLGTRAIASAQPWTGEESTEDTVLRMLDDAHKPLAPGLRGKSTPPVPGPVDMRLRREVGLSPGQRASSARDKAQAYAGMGMKDKGLSDEEREALKREFRERFTPAARAVPNSVSALAALANERIEDAIARGQFKNIPRGKGIERDTRADNPFIDTTEYIMNKMIKRQDIVPPWIEKQQELLKAAETFRARLRNDWKRHAARMIASRGGTLEEQLARAAAHARAEEIHNPRRRNPEQISVPTNSTADVVMQRVTAAPPSPLSPSNPTPANPDDARASNPGGGGAGGGSGSGGGDPPEPARPPAHDAAITQPFRDPAWEAAERPYMTLAIANLNALTRSYNLMAPELAKKPYFSLERELSSCFADVAPLVADEIRLRATRPAKSLVDAPFGGRGVGGGGGGGVGQLGAGLAGLFGAPPVKVVESREKYYGFREFWRDLWKRGG</sequence>
<feature type="compositionally biased region" description="Basic and acidic residues" evidence="1">
    <location>
        <begin position="508"/>
        <end position="521"/>
    </location>
</feature>
<dbReference type="InterPro" id="IPR015422">
    <property type="entry name" value="PyrdxlP-dep_Trfase_small"/>
</dbReference>
<dbReference type="Gene3D" id="3.40.640.10">
    <property type="entry name" value="Type I PLP-dependent aspartate aminotransferase-like (Major domain)"/>
    <property type="match status" value="1"/>
</dbReference>
<feature type="domain" description="Aminotransferase class I/classII large" evidence="2">
    <location>
        <begin position="1"/>
        <end position="215"/>
    </location>
</feature>
<feature type="compositionally biased region" description="Pro residues" evidence="1">
    <location>
        <begin position="543"/>
        <end position="555"/>
    </location>
</feature>
<evidence type="ECO:0000256" key="1">
    <source>
        <dbReference type="SAM" id="MobiDB-lite"/>
    </source>
</evidence>
<evidence type="ECO:0000313" key="5">
    <source>
        <dbReference type="Proteomes" id="UP000289323"/>
    </source>
</evidence>
<dbReference type="Proteomes" id="UP000289323">
    <property type="component" value="Unassembled WGS sequence"/>
</dbReference>
<dbReference type="PANTHER" id="PTHR39394">
    <property type="entry name" value="YALI0E31793P"/>
    <property type="match status" value="1"/>
</dbReference>
<feature type="compositionally biased region" description="Gly residues" evidence="1">
    <location>
        <begin position="565"/>
        <end position="580"/>
    </location>
</feature>
<dbReference type="Pfam" id="PF00155">
    <property type="entry name" value="Aminotran_1_2"/>
    <property type="match status" value="1"/>
</dbReference>
<reference evidence="4 5" key="1">
    <citation type="submission" date="2018-04" db="EMBL/GenBank/DDBJ databases">
        <authorList>
            <person name="Huttner S."/>
            <person name="Dainat J."/>
        </authorList>
    </citation>
    <scope>NUCLEOTIDE SEQUENCE [LARGE SCALE GENOMIC DNA]</scope>
</reference>
<name>A0A446BBQ0_9PEZI</name>
<dbReference type="SUPFAM" id="SSF53383">
    <property type="entry name" value="PLP-dependent transferases"/>
    <property type="match status" value="1"/>
</dbReference>
<feature type="region of interest" description="Disordered" evidence="1">
    <location>
        <begin position="541"/>
        <end position="593"/>
    </location>
</feature>
<dbReference type="Gene3D" id="3.90.1150.10">
    <property type="entry name" value="Aspartate Aminotransferase, domain 1"/>
    <property type="match status" value="1"/>
</dbReference>
<dbReference type="InterPro" id="IPR004839">
    <property type="entry name" value="Aminotransferase_I/II_large"/>
</dbReference>
<evidence type="ECO:0000313" key="4">
    <source>
        <dbReference type="EMBL" id="SPQ19925.1"/>
    </source>
</evidence>
<organism evidence="4 5">
    <name type="scientific">Thermothielavioides terrestris</name>
    <dbReference type="NCBI Taxonomy" id="2587410"/>
    <lineage>
        <taxon>Eukaryota</taxon>
        <taxon>Fungi</taxon>
        <taxon>Dikarya</taxon>
        <taxon>Ascomycota</taxon>
        <taxon>Pezizomycotina</taxon>
        <taxon>Sordariomycetes</taxon>
        <taxon>Sordariomycetidae</taxon>
        <taxon>Sordariales</taxon>
        <taxon>Chaetomiaceae</taxon>
        <taxon>Thermothielavioides</taxon>
    </lineage>
</organism>
<protein>
    <submittedName>
        <fullName evidence="4">6a4f84b4-ba2f-4d33-94f6-29c130634325</fullName>
    </submittedName>
</protein>
<gene>
    <name evidence="4" type="ORF">TT172_LOCUS2344</name>
</gene>
<dbReference type="EMBL" id="OUUZ01000002">
    <property type="protein sequence ID" value="SPQ19925.1"/>
    <property type="molecule type" value="Genomic_DNA"/>
</dbReference>